<organism evidence="1 2">
    <name type="scientific">Larkinella knui</name>
    <dbReference type="NCBI Taxonomy" id="2025310"/>
    <lineage>
        <taxon>Bacteria</taxon>
        <taxon>Pseudomonadati</taxon>
        <taxon>Bacteroidota</taxon>
        <taxon>Cytophagia</taxon>
        <taxon>Cytophagales</taxon>
        <taxon>Spirosomataceae</taxon>
        <taxon>Larkinella</taxon>
    </lineage>
</organism>
<dbReference type="AlphaFoldDB" id="A0A3P1CGT3"/>
<keyword evidence="2" id="KW-1185">Reference proteome</keyword>
<comment type="caution">
    <text evidence="1">The sequence shown here is derived from an EMBL/GenBank/DDBJ whole genome shotgun (WGS) entry which is preliminary data.</text>
</comment>
<name>A0A3P1CGT3_9BACT</name>
<evidence type="ECO:0000313" key="1">
    <source>
        <dbReference type="EMBL" id="RRB12450.1"/>
    </source>
</evidence>
<dbReference type="OrthoDB" id="963216at2"/>
<dbReference type="EMBL" id="RQJP01000004">
    <property type="protein sequence ID" value="RRB12450.1"/>
    <property type="molecule type" value="Genomic_DNA"/>
</dbReference>
<dbReference type="RefSeq" id="WP_124908403.1">
    <property type="nucleotide sequence ID" value="NZ_RQJP01000004.1"/>
</dbReference>
<sequence length="133" mass="15637">MHRYNREAASRADRLSQLPATGVHKVLVDEIIYWDDLYRKELKVRQYLQENRSLPVEEPVQRYRQHYEIPKTGLELGLAARNLAKNVSVWKSRLANPKHPDAAAKYAMYLKLYEEAQADIRAERTKREIDQAC</sequence>
<gene>
    <name evidence="1" type="ORF">EHT87_19825</name>
</gene>
<accession>A0A3P1CGT3</accession>
<proteinExistence type="predicted"/>
<dbReference type="Proteomes" id="UP000274271">
    <property type="component" value="Unassembled WGS sequence"/>
</dbReference>
<protein>
    <submittedName>
        <fullName evidence="1">Uncharacterized protein</fullName>
    </submittedName>
</protein>
<evidence type="ECO:0000313" key="2">
    <source>
        <dbReference type="Proteomes" id="UP000274271"/>
    </source>
</evidence>
<reference evidence="1 2" key="1">
    <citation type="submission" date="2018-11" db="EMBL/GenBank/DDBJ databases">
        <authorList>
            <person name="Zhou Z."/>
            <person name="Wang G."/>
        </authorList>
    </citation>
    <scope>NUCLEOTIDE SEQUENCE [LARGE SCALE GENOMIC DNA]</scope>
    <source>
        <strain evidence="1 2">KCTC42998</strain>
    </source>
</reference>